<proteinExistence type="predicted"/>
<evidence type="ECO:0000313" key="1">
    <source>
        <dbReference type="EMBL" id="JAD43955.1"/>
    </source>
</evidence>
<name>A0A0A9A4L8_ARUDO</name>
<sequence>MAPAETGAKLCQAGVIFLTLQNLKDNSKRCHTPCAQIITAALSLDPL</sequence>
<dbReference type="EMBL" id="GBRH01253940">
    <property type="protein sequence ID" value="JAD43955.1"/>
    <property type="molecule type" value="Transcribed_RNA"/>
</dbReference>
<accession>A0A0A9A4L8</accession>
<organism evidence="1">
    <name type="scientific">Arundo donax</name>
    <name type="common">Giant reed</name>
    <name type="synonym">Donax arundinaceus</name>
    <dbReference type="NCBI Taxonomy" id="35708"/>
    <lineage>
        <taxon>Eukaryota</taxon>
        <taxon>Viridiplantae</taxon>
        <taxon>Streptophyta</taxon>
        <taxon>Embryophyta</taxon>
        <taxon>Tracheophyta</taxon>
        <taxon>Spermatophyta</taxon>
        <taxon>Magnoliopsida</taxon>
        <taxon>Liliopsida</taxon>
        <taxon>Poales</taxon>
        <taxon>Poaceae</taxon>
        <taxon>PACMAD clade</taxon>
        <taxon>Arundinoideae</taxon>
        <taxon>Arundineae</taxon>
        <taxon>Arundo</taxon>
    </lineage>
</organism>
<reference evidence="1" key="2">
    <citation type="journal article" date="2015" name="Data Brief">
        <title>Shoot transcriptome of the giant reed, Arundo donax.</title>
        <authorList>
            <person name="Barrero R.A."/>
            <person name="Guerrero F.D."/>
            <person name="Moolhuijzen P."/>
            <person name="Goolsby J.A."/>
            <person name="Tidwell J."/>
            <person name="Bellgard S.E."/>
            <person name="Bellgard M.I."/>
        </authorList>
    </citation>
    <scope>NUCLEOTIDE SEQUENCE</scope>
    <source>
        <tissue evidence="1">Shoot tissue taken approximately 20 cm above the soil surface</tissue>
    </source>
</reference>
<protein>
    <submittedName>
        <fullName evidence="1">Uncharacterized protein</fullName>
    </submittedName>
</protein>
<dbReference type="AlphaFoldDB" id="A0A0A9A4L8"/>
<reference evidence="1" key="1">
    <citation type="submission" date="2014-09" db="EMBL/GenBank/DDBJ databases">
        <authorList>
            <person name="Magalhaes I.L.F."/>
            <person name="Oliveira U."/>
            <person name="Santos F.R."/>
            <person name="Vidigal T.H.D.A."/>
            <person name="Brescovit A.D."/>
            <person name="Santos A.J."/>
        </authorList>
    </citation>
    <scope>NUCLEOTIDE SEQUENCE</scope>
    <source>
        <tissue evidence="1">Shoot tissue taken approximately 20 cm above the soil surface</tissue>
    </source>
</reference>